<evidence type="ECO:0000256" key="4">
    <source>
        <dbReference type="ARBA" id="ARBA00023128"/>
    </source>
</evidence>
<dbReference type="GeneID" id="41971144"/>
<dbReference type="InterPro" id="IPR013870">
    <property type="entry name" value="Ribosomal_mL54"/>
</dbReference>
<reference evidence="9 10" key="1">
    <citation type="submission" date="2019-06" db="EMBL/GenBank/DDBJ databases">
        <title>Draft genome sequence of the filamentous fungus Phialemoniopsis curvata isolated from diesel fuel.</title>
        <authorList>
            <person name="Varaljay V.A."/>
            <person name="Lyon W.J."/>
            <person name="Crouch A.L."/>
            <person name="Drake C.E."/>
            <person name="Hollomon J.M."/>
            <person name="Nadeau L.J."/>
            <person name="Nunn H.S."/>
            <person name="Stevenson B.S."/>
            <person name="Bojanowski C.L."/>
            <person name="Crookes-Goodson W.J."/>
        </authorList>
    </citation>
    <scope>NUCLEOTIDE SEQUENCE [LARGE SCALE GENOMIC DNA]</scope>
    <source>
        <strain evidence="9 10">D216</strain>
    </source>
</reference>
<sequence>MICRPCLRRMTAIRPAAQLALRPFSVSAPWREPAAAAAQDATASDPLAPATTAPSDGGSAKAPLSSCPKGTVLSGLNYFKGKQDPVARADEEYPEWLWQCLDVQKKAAEEADADAGDEFSKSRKQRRLAAKRQRQLEAKLLASGDIEALAPKIPLQQQSINLPGGENNSVENAVFAADKREELRKAMRKERKSKIKETNYLKSM</sequence>
<dbReference type="OrthoDB" id="10252718at2759"/>
<dbReference type="PANTHER" id="PTHR28595:SF1">
    <property type="entry name" value="LARGE RIBOSOMAL SUBUNIT PROTEIN ML54"/>
    <property type="match status" value="1"/>
</dbReference>
<evidence type="ECO:0000256" key="7">
    <source>
        <dbReference type="ARBA" id="ARBA00035179"/>
    </source>
</evidence>
<comment type="subcellular location">
    <subcellularLocation>
        <location evidence="1">Mitochondrion</location>
    </subcellularLocation>
</comment>
<evidence type="ECO:0000256" key="3">
    <source>
        <dbReference type="ARBA" id="ARBA00022980"/>
    </source>
</evidence>
<proteinExistence type="inferred from homology"/>
<evidence type="ECO:0000256" key="2">
    <source>
        <dbReference type="ARBA" id="ARBA00022946"/>
    </source>
</evidence>
<dbReference type="RefSeq" id="XP_030998467.1">
    <property type="nucleotide sequence ID" value="XM_031138026.1"/>
</dbReference>
<keyword evidence="3" id="KW-0689">Ribosomal protein</keyword>
<dbReference type="InParanoid" id="A0A507BBZ6"/>
<dbReference type="STRING" id="1093900.A0A507BBZ6"/>
<evidence type="ECO:0000256" key="8">
    <source>
        <dbReference type="SAM" id="MobiDB-lite"/>
    </source>
</evidence>
<organism evidence="9 10">
    <name type="scientific">Thyridium curvatum</name>
    <dbReference type="NCBI Taxonomy" id="1093900"/>
    <lineage>
        <taxon>Eukaryota</taxon>
        <taxon>Fungi</taxon>
        <taxon>Dikarya</taxon>
        <taxon>Ascomycota</taxon>
        <taxon>Pezizomycotina</taxon>
        <taxon>Sordariomycetes</taxon>
        <taxon>Sordariomycetidae</taxon>
        <taxon>Thyridiales</taxon>
        <taxon>Thyridiaceae</taxon>
        <taxon>Thyridium</taxon>
    </lineage>
</organism>
<gene>
    <name evidence="9" type="ORF">E0L32_003697</name>
</gene>
<evidence type="ECO:0000313" key="10">
    <source>
        <dbReference type="Proteomes" id="UP000319257"/>
    </source>
</evidence>
<name>A0A507BBZ6_9PEZI</name>
<dbReference type="Proteomes" id="UP000319257">
    <property type="component" value="Unassembled WGS sequence"/>
</dbReference>
<protein>
    <recommendedName>
        <fullName evidence="7">Large ribosomal subunit protein mL54</fullName>
    </recommendedName>
</protein>
<dbReference type="Pfam" id="PF08561">
    <property type="entry name" value="Ribosomal_L37"/>
    <property type="match status" value="1"/>
</dbReference>
<evidence type="ECO:0000256" key="1">
    <source>
        <dbReference type="ARBA" id="ARBA00004173"/>
    </source>
</evidence>
<keyword evidence="4" id="KW-0496">Mitochondrion</keyword>
<feature type="compositionally biased region" description="Low complexity" evidence="8">
    <location>
        <begin position="35"/>
        <end position="48"/>
    </location>
</feature>
<feature type="region of interest" description="Disordered" evidence="8">
    <location>
        <begin position="35"/>
        <end position="66"/>
    </location>
</feature>
<evidence type="ECO:0000256" key="5">
    <source>
        <dbReference type="ARBA" id="ARBA00023274"/>
    </source>
</evidence>
<keyword evidence="10" id="KW-1185">Reference proteome</keyword>
<evidence type="ECO:0000313" key="9">
    <source>
        <dbReference type="EMBL" id="TPX16756.1"/>
    </source>
</evidence>
<dbReference type="EMBL" id="SKBQ01000016">
    <property type="protein sequence ID" value="TPX16756.1"/>
    <property type="molecule type" value="Genomic_DNA"/>
</dbReference>
<dbReference type="PANTHER" id="PTHR28595">
    <property type="entry name" value="39S RIBOSOMAL PROTEIN L54, MITOCHONDRIAL"/>
    <property type="match status" value="1"/>
</dbReference>
<accession>A0A507BBZ6</accession>
<evidence type="ECO:0000256" key="6">
    <source>
        <dbReference type="ARBA" id="ARBA00033752"/>
    </source>
</evidence>
<keyword evidence="2" id="KW-0809">Transit peptide</keyword>
<dbReference type="GO" id="GO:0003735">
    <property type="term" value="F:structural constituent of ribosome"/>
    <property type="evidence" value="ECO:0007669"/>
    <property type="project" value="TreeGrafter"/>
</dbReference>
<dbReference type="GO" id="GO:0005762">
    <property type="term" value="C:mitochondrial large ribosomal subunit"/>
    <property type="evidence" value="ECO:0007669"/>
    <property type="project" value="TreeGrafter"/>
</dbReference>
<comment type="similarity">
    <text evidence="6">Belongs to the mitochondrion-specific ribosomal protein mL54 family.</text>
</comment>
<comment type="caution">
    <text evidence="9">The sequence shown here is derived from an EMBL/GenBank/DDBJ whole genome shotgun (WGS) entry which is preliminary data.</text>
</comment>
<keyword evidence="5" id="KW-0687">Ribonucleoprotein</keyword>
<dbReference type="AlphaFoldDB" id="A0A507BBZ6"/>